<gene>
    <name evidence="5" type="ORF">UR23_C0030G0002</name>
</gene>
<dbReference type="AlphaFoldDB" id="A0A0F9Z908"/>
<organism evidence="5 6">
    <name type="scientific">Candidatus Roizmanbacteria bacterium GW2011_GWA2_32_13</name>
    <dbReference type="NCBI Taxonomy" id="1618475"/>
    <lineage>
        <taxon>Bacteria</taxon>
        <taxon>Candidatus Roizmaniibacteriota</taxon>
    </lineage>
</organism>
<evidence type="ECO:0000313" key="6">
    <source>
        <dbReference type="Proteomes" id="UP000034349"/>
    </source>
</evidence>
<name>A0A0F9Z908_9BACT</name>
<protein>
    <recommendedName>
        <fullName evidence="7">LD-carboxypeptidase</fullName>
    </recommendedName>
</protein>
<accession>A0A0F9Z908</accession>
<dbReference type="InterPro" id="IPR003507">
    <property type="entry name" value="S66_fam"/>
</dbReference>
<dbReference type="Gene3D" id="3.40.50.10740">
    <property type="entry name" value="Class I glutamine amidotransferase-like"/>
    <property type="match status" value="1"/>
</dbReference>
<dbReference type="Gene3D" id="3.50.30.60">
    <property type="entry name" value="LD-carboxypeptidase A C-terminal domain-like"/>
    <property type="match status" value="1"/>
</dbReference>
<dbReference type="InterPro" id="IPR027478">
    <property type="entry name" value="LdcA_N"/>
</dbReference>
<evidence type="ECO:0000256" key="1">
    <source>
        <dbReference type="ARBA" id="ARBA00010233"/>
    </source>
</evidence>
<dbReference type="InterPro" id="IPR040921">
    <property type="entry name" value="Peptidase_S66C"/>
</dbReference>
<dbReference type="InterPro" id="IPR029062">
    <property type="entry name" value="Class_I_gatase-like"/>
</dbReference>
<comment type="caution">
    <text evidence="5">The sequence shown here is derived from an EMBL/GenBank/DDBJ whole genome shotgun (WGS) entry which is preliminary data.</text>
</comment>
<dbReference type="EMBL" id="LBOK01000030">
    <property type="protein sequence ID" value="KKP35311.1"/>
    <property type="molecule type" value="Genomic_DNA"/>
</dbReference>
<dbReference type="PIRSF" id="PIRSF028757">
    <property type="entry name" value="LD-carboxypeptidase"/>
    <property type="match status" value="1"/>
</dbReference>
<dbReference type="SUPFAM" id="SSF52317">
    <property type="entry name" value="Class I glutamine amidotransferase-like"/>
    <property type="match status" value="1"/>
</dbReference>
<dbReference type="GO" id="GO:0016787">
    <property type="term" value="F:hydrolase activity"/>
    <property type="evidence" value="ECO:0007669"/>
    <property type="project" value="UniProtKB-KW"/>
</dbReference>
<evidence type="ECO:0000259" key="3">
    <source>
        <dbReference type="Pfam" id="PF02016"/>
    </source>
</evidence>
<evidence type="ECO:0000259" key="4">
    <source>
        <dbReference type="Pfam" id="PF17676"/>
    </source>
</evidence>
<feature type="domain" description="LD-carboxypeptidase N-terminal" evidence="3">
    <location>
        <begin position="17"/>
        <end position="136"/>
    </location>
</feature>
<reference evidence="5 6" key="1">
    <citation type="journal article" date="2015" name="Nature">
        <title>rRNA introns, odd ribosomes, and small enigmatic genomes across a large radiation of phyla.</title>
        <authorList>
            <person name="Brown C.T."/>
            <person name="Hug L.A."/>
            <person name="Thomas B.C."/>
            <person name="Sharon I."/>
            <person name="Castelle C.J."/>
            <person name="Singh A."/>
            <person name="Wilkins M.J."/>
            <person name="Williams K.H."/>
            <person name="Banfield J.F."/>
        </authorList>
    </citation>
    <scope>NUCLEOTIDE SEQUENCE [LARGE SCALE GENOMIC DNA]</scope>
</reference>
<dbReference type="InterPro" id="IPR040449">
    <property type="entry name" value="Peptidase_S66_N"/>
</dbReference>
<sequence length="345" mass="38757">MNMKLIKPKKLSKGDTIGVIAPSAGNADIFPHRIESAIKSLERSGYKVKFATHSLERNGYVSSDPKKRADDIHEMFKDSGVSAIICTIGGDHSNQILKYLDFELIKNNPKIFIGFSDISVLHYALMKKSNLQTFYGACLMTQFGEYPDILPYTLEYFNKAITSLDSIGDVVPSKEWTAEILDWTMKKDLERPRKLIQSDGYEWLKQGSVSGQILGGCVPSINHLTGTEYWIDPTGSIFFIDVPEGYEFGKGLPVYALDAYLADLDNIGVFGKIEGLIIGRPYNYSTDEYNELKKIILYYTQKYNYPILLNVNIGHCDPIITLPFGVNVTIDSKQNKFSINEPSVI</sequence>
<evidence type="ECO:0000256" key="2">
    <source>
        <dbReference type="ARBA" id="ARBA00022801"/>
    </source>
</evidence>
<dbReference type="SUPFAM" id="SSF141986">
    <property type="entry name" value="LD-carboxypeptidase A C-terminal domain-like"/>
    <property type="match status" value="1"/>
</dbReference>
<dbReference type="CDD" id="cd07062">
    <property type="entry name" value="Peptidase_S66_mccF_like"/>
    <property type="match status" value="1"/>
</dbReference>
<proteinExistence type="inferred from homology"/>
<evidence type="ECO:0008006" key="7">
    <source>
        <dbReference type="Google" id="ProtNLM"/>
    </source>
</evidence>
<evidence type="ECO:0000313" key="5">
    <source>
        <dbReference type="EMBL" id="KKP35311.1"/>
    </source>
</evidence>
<keyword evidence="2" id="KW-0378">Hydrolase</keyword>
<comment type="similarity">
    <text evidence="1">Belongs to the peptidase S66 family.</text>
</comment>
<dbReference type="Pfam" id="PF17676">
    <property type="entry name" value="Peptidase_S66C"/>
    <property type="match status" value="1"/>
</dbReference>
<dbReference type="PANTHER" id="PTHR30237:SF4">
    <property type="entry name" value="LD-CARBOXYPEPTIDASE C-TERMINAL DOMAIN-CONTAINING PROTEIN"/>
    <property type="match status" value="1"/>
</dbReference>
<dbReference type="PANTHER" id="PTHR30237">
    <property type="entry name" value="MURAMOYLTETRAPEPTIDE CARBOXYPEPTIDASE"/>
    <property type="match status" value="1"/>
</dbReference>
<dbReference type="Proteomes" id="UP000034349">
    <property type="component" value="Unassembled WGS sequence"/>
</dbReference>
<dbReference type="Pfam" id="PF02016">
    <property type="entry name" value="Peptidase_S66"/>
    <property type="match status" value="1"/>
</dbReference>
<feature type="domain" description="LD-carboxypeptidase C-terminal" evidence="4">
    <location>
        <begin position="210"/>
        <end position="330"/>
    </location>
</feature>
<dbReference type="InterPro" id="IPR027461">
    <property type="entry name" value="Carboxypeptidase_A_C_sf"/>
</dbReference>